<evidence type="ECO:0000259" key="14">
    <source>
        <dbReference type="PROSITE" id="PS50268"/>
    </source>
</evidence>
<dbReference type="PANTHER" id="PTHR24028:SF347">
    <property type="entry name" value="PROTOCADHERIN FAT 1-LIKE ISOFORM X1"/>
    <property type="match status" value="1"/>
</dbReference>
<dbReference type="PROSITE" id="PS00232">
    <property type="entry name" value="CADHERIN_1"/>
    <property type="match status" value="3"/>
</dbReference>
<dbReference type="GO" id="GO:0005886">
    <property type="term" value="C:plasma membrane"/>
    <property type="evidence" value="ECO:0007669"/>
    <property type="project" value="UniProtKB-SubCell"/>
</dbReference>
<name>A0AAV7VDT1_PLEWA</name>
<dbReference type="AlphaFoldDB" id="A0AAV7VDT1"/>
<feature type="domain" description="Cadherin" evidence="14">
    <location>
        <begin position="238"/>
        <end position="343"/>
    </location>
</feature>
<dbReference type="Pfam" id="PF00028">
    <property type="entry name" value="Cadherin"/>
    <property type="match status" value="5"/>
</dbReference>
<dbReference type="SMART" id="SM00112">
    <property type="entry name" value="CA"/>
    <property type="match status" value="7"/>
</dbReference>
<evidence type="ECO:0000256" key="10">
    <source>
        <dbReference type="ARBA" id="ARBA00023180"/>
    </source>
</evidence>
<evidence type="ECO:0000256" key="3">
    <source>
        <dbReference type="ARBA" id="ARBA00022692"/>
    </source>
</evidence>
<evidence type="ECO:0000256" key="8">
    <source>
        <dbReference type="ARBA" id="ARBA00022989"/>
    </source>
</evidence>
<feature type="chain" id="PRO_5043552272" description="Cadherin domain-containing protein" evidence="13">
    <location>
        <begin position="22"/>
        <end position="865"/>
    </location>
</feature>
<keyword evidence="10" id="KW-0325">Glycoprotein</keyword>
<dbReference type="FunFam" id="2.60.40.60:FF:000016">
    <property type="entry name" value="Protocadherin 9"/>
    <property type="match status" value="1"/>
</dbReference>
<evidence type="ECO:0000256" key="2">
    <source>
        <dbReference type="ARBA" id="ARBA00022475"/>
    </source>
</evidence>
<feature type="domain" description="Cadherin" evidence="14">
    <location>
        <begin position="664"/>
        <end position="771"/>
    </location>
</feature>
<dbReference type="InterPro" id="IPR015919">
    <property type="entry name" value="Cadherin-like_sf"/>
</dbReference>
<feature type="signal peptide" evidence="13">
    <location>
        <begin position="1"/>
        <end position="21"/>
    </location>
</feature>
<dbReference type="InterPro" id="IPR050174">
    <property type="entry name" value="Protocadherin/Cadherin-CA"/>
</dbReference>
<comment type="subcellular location">
    <subcellularLocation>
        <location evidence="1">Cell membrane</location>
        <topology evidence="1">Single-pass type I membrane protein</topology>
    </subcellularLocation>
</comment>
<dbReference type="FunFam" id="2.60.40.60:FF:000007">
    <property type="entry name" value="Protocadherin alpha 2"/>
    <property type="match status" value="1"/>
</dbReference>
<evidence type="ECO:0000313" key="15">
    <source>
        <dbReference type="EMBL" id="KAJ1199056.1"/>
    </source>
</evidence>
<proteinExistence type="predicted"/>
<dbReference type="CDD" id="cd11304">
    <property type="entry name" value="Cadherin_repeat"/>
    <property type="match status" value="7"/>
</dbReference>
<evidence type="ECO:0000256" key="6">
    <source>
        <dbReference type="ARBA" id="ARBA00022837"/>
    </source>
</evidence>
<reference evidence="15" key="1">
    <citation type="journal article" date="2022" name="bioRxiv">
        <title>Sequencing and chromosome-scale assembly of the giantPleurodeles waltlgenome.</title>
        <authorList>
            <person name="Brown T."/>
            <person name="Elewa A."/>
            <person name="Iarovenko S."/>
            <person name="Subramanian E."/>
            <person name="Araus A.J."/>
            <person name="Petzold A."/>
            <person name="Susuki M."/>
            <person name="Suzuki K.-i.T."/>
            <person name="Hayashi T."/>
            <person name="Toyoda A."/>
            <person name="Oliveira C."/>
            <person name="Osipova E."/>
            <person name="Leigh N.D."/>
            <person name="Simon A."/>
            <person name="Yun M.H."/>
        </authorList>
    </citation>
    <scope>NUCLEOTIDE SEQUENCE</scope>
    <source>
        <strain evidence="15">20211129_DDA</strain>
        <tissue evidence="15">Liver</tissue>
    </source>
</reference>
<dbReference type="GO" id="GO:0007156">
    <property type="term" value="P:homophilic cell adhesion via plasma membrane adhesion molecules"/>
    <property type="evidence" value="ECO:0007669"/>
    <property type="project" value="InterPro"/>
</dbReference>
<keyword evidence="8 12" id="KW-1133">Transmembrane helix</keyword>
<evidence type="ECO:0000256" key="12">
    <source>
        <dbReference type="SAM" id="Phobius"/>
    </source>
</evidence>
<keyword evidence="6 11" id="KW-0106">Calcium</keyword>
<dbReference type="FunFam" id="2.60.40.60:FF:000020">
    <property type="entry name" value="Dachsous cadherin-related 1b"/>
    <property type="match status" value="1"/>
</dbReference>
<keyword evidence="4 13" id="KW-0732">Signal</keyword>
<dbReference type="InterPro" id="IPR013164">
    <property type="entry name" value="Cadherin_N"/>
</dbReference>
<organism evidence="15 16">
    <name type="scientific">Pleurodeles waltl</name>
    <name type="common">Iberian ribbed newt</name>
    <dbReference type="NCBI Taxonomy" id="8319"/>
    <lineage>
        <taxon>Eukaryota</taxon>
        <taxon>Metazoa</taxon>
        <taxon>Chordata</taxon>
        <taxon>Craniata</taxon>
        <taxon>Vertebrata</taxon>
        <taxon>Euteleostomi</taxon>
        <taxon>Amphibia</taxon>
        <taxon>Batrachia</taxon>
        <taxon>Caudata</taxon>
        <taxon>Salamandroidea</taxon>
        <taxon>Salamandridae</taxon>
        <taxon>Pleurodelinae</taxon>
        <taxon>Pleurodeles</taxon>
    </lineage>
</organism>
<keyword evidence="3 12" id="KW-0812">Transmembrane</keyword>
<sequence length="865" mass="95556">MLKLGNVPVFLLVIFSSIGFSEPVIEVTFSIEEEQQRSMLVGNIGTQINVGHSPGATPSYILLNGEDYFSLNIDSGDLYTKRRFNREALCPHETLNVCTMQVDAIISSDHYSEFVKLKILILDVNDNAPYFPEKYIVVHVPEDTEVGSRFVVDHTATDLDIQENAALQYHLENSGGVFSLDQGTATLLVVLENSVDREFQSSYQMMLIATDGGMLPLSGSAVLTIHIDDVNDHCPAFASKEIVVNVPKNASMNSIVVQLLATDEDYGEHAEIHYTYSNRVLETSQKLFHLNSKTGIITLSSLIDDEATPQHKLTVLATGLGCAPAVVFISINIYQVVTRAPKLELRFIAEQKDEAVYLREDYPLNAVFAILEVIDPDHTVLEPCYISGETPFYLKPYDKSQNMYGVAVAKDLDYEREKYYNVTIIAKDGFVRNLLHQITLRVNIEDVNDNDPQFTLSLFETSIRENNEPGAFVIKVSAADADGGQSGGISYHLGEKAPSVFALDSSSGILTARADLDRERDARYTFLVIAVDQGVPPRSSTCTVVINVLDENDNAPLLQTDITFFIPEDFPGFGEVGVINVTDVDAGQNGEILIAILNATAMFMMNGTRVILNQNASVDYEKEQTYIFWVNASDRGYPPQSSTAKVAVFILDTNDNFPIIVLPESNFSYVLVLPNASRGSAIAKVHAIDYDDGLNGDVSYSMLNAGVPTSDLFGVETATGNIILEKEIQSIHCGLYQLLVKASDHGHPMPLYSIVQINIILNSSISNRSYFESLIMAQTNFSDKGHPIKLSPCPHTPPASLFALHITVPAAVGVTTVSSVFCICGFFMFFHARKRSSQRNNKKIDIELPLRINREYPSKDWNDVQ</sequence>
<feature type="domain" description="Cadherin" evidence="14">
    <location>
        <begin position="132"/>
        <end position="237"/>
    </location>
</feature>
<dbReference type="SUPFAM" id="SSF49313">
    <property type="entry name" value="Cadherin-like"/>
    <property type="match status" value="7"/>
</dbReference>
<dbReference type="PROSITE" id="PS50268">
    <property type="entry name" value="CADHERIN_2"/>
    <property type="match status" value="7"/>
</dbReference>
<feature type="transmembrane region" description="Helical" evidence="12">
    <location>
        <begin position="802"/>
        <end position="830"/>
    </location>
</feature>
<dbReference type="FunFam" id="2.60.40.60:FF:000002">
    <property type="entry name" value="Protocadherin alpha 2"/>
    <property type="match status" value="1"/>
</dbReference>
<gene>
    <name evidence="15" type="ORF">NDU88_002894</name>
</gene>
<keyword evidence="2" id="KW-1003">Cell membrane</keyword>
<evidence type="ECO:0000313" key="16">
    <source>
        <dbReference type="Proteomes" id="UP001066276"/>
    </source>
</evidence>
<evidence type="ECO:0000256" key="9">
    <source>
        <dbReference type="ARBA" id="ARBA00023136"/>
    </source>
</evidence>
<dbReference type="Proteomes" id="UP001066276">
    <property type="component" value="Chromosome 2_1"/>
</dbReference>
<comment type="caution">
    <text evidence="15">The sequence shown here is derived from an EMBL/GenBank/DDBJ whole genome shotgun (WGS) entry which is preliminary data.</text>
</comment>
<dbReference type="InterPro" id="IPR002126">
    <property type="entry name" value="Cadherin-like_dom"/>
</dbReference>
<protein>
    <recommendedName>
        <fullName evidence="14">Cadherin domain-containing protein</fullName>
    </recommendedName>
</protein>
<evidence type="ECO:0000256" key="1">
    <source>
        <dbReference type="ARBA" id="ARBA00004251"/>
    </source>
</evidence>
<feature type="domain" description="Cadherin" evidence="14">
    <location>
        <begin position="558"/>
        <end position="660"/>
    </location>
</feature>
<evidence type="ECO:0000256" key="4">
    <source>
        <dbReference type="ARBA" id="ARBA00022729"/>
    </source>
</evidence>
<dbReference type="Pfam" id="PF08266">
    <property type="entry name" value="Cadherin_2"/>
    <property type="match status" value="1"/>
</dbReference>
<keyword evidence="7" id="KW-0130">Cell adhesion</keyword>
<dbReference type="Gene3D" id="2.60.40.60">
    <property type="entry name" value="Cadherins"/>
    <property type="match status" value="7"/>
</dbReference>
<keyword evidence="5" id="KW-0677">Repeat</keyword>
<dbReference type="PANTHER" id="PTHR24028">
    <property type="entry name" value="CADHERIN-87A"/>
    <property type="match status" value="1"/>
</dbReference>
<evidence type="ECO:0000256" key="5">
    <source>
        <dbReference type="ARBA" id="ARBA00022737"/>
    </source>
</evidence>
<feature type="domain" description="Cadherin" evidence="14">
    <location>
        <begin position="350"/>
        <end position="454"/>
    </location>
</feature>
<dbReference type="InterPro" id="IPR020894">
    <property type="entry name" value="Cadherin_CS"/>
</dbReference>
<keyword evidence="9 12" id="KW-0472">Membrane</keyword>
<evidence type="ECO:0000256" key="7">
    <source>
        <dbReference type="ARBA" id="ARBA00022889"/>
    </source>
</evidence>
<dbReference type="PRINTS" id="PR00205">
    <property type="entry name" value="CADHERIN"/>
</dbReference>
<feature type="domain" description="Cadherin" evidence="14">
    <location>
        <begin position="455"/>
        <end position="558"/>
    </location>
</feature>
<evidence type="ECO:0000256" key="13">
    <source>
        <dbReference type="SAM" id="SignalP"/>
    </source>
</evidence>
<evidence type="ECO:0000256" key="11">
    <source>
        <dbReference type="PROSITE-ProRule" id="PRU00043"/>
    </source>
</evidence>
<feature type="domain" description="Cadherin" evidence="14">
    <location>
        <begin position="60"/>
        <end position="131"/>
    </location>
</feature>
<accession>A0AAV7VDT1</accession>
<dbReference type="EMBL" id="JANPWB010000003">
    <property type="protein sequence ID" value="KAJ1199056.1"/>
    <property type="molecule type" value="Genomic_DNA"/>
</dbReference>
<keyword evidence="16" id="KW-1185">Reference proteome</keyword>
<dbReference type="GO" id="GO:0005509">
    <property type="term" value="F:calcium ion binding"/>
    <property type="evidence" value="ECO:0007669"/>
    <property type="project" value="UniProtKB-UniRule"/>
</dbReference>